<comment type="caution">
    <text evidence="2">The sequence shown here is derived from an EMBL/GenBank/DDBJ whole genome shotgun (WGS) entry which is preliminary data.</text>
</comment>
<proteinExistence type="predicted"/>
<keyword evidence="3" id="KW-1185">Reference proteome</keyword>
<evidence type="ECO:0000313" key="2">
    <source>
        <dbReference type="EMBL" id="GBP03756.1"/>
    </source>
</evidence>
<gene>
    <name evidence="2" type="ORF">EVAR_2480_1</name>
</gene>
<sequence length="186" mass="19846">MVLGVSKQLGLGVNVDYMKSEWLGNGHPPLNVTITPGDSGNSDPVTSRGHSHPGPARRGRNGPVNLCSEPGRDSVKSGGGQRAVAVRSAARDWHLTKQRIRPHSYCGRSMKTQKSRLKALDDLISNHLKFSNLRSVHSTTNNSSGFYGSKKFLSECGSFRSLTFIREERSPAAAGGGGEHAPLAGG</sequence>
<dbReference type="EMBL" id="BGZK01000011">
    <property type="protein sequence ID" value="GBP03756.1"/>
    <property type="molecule type" value="Genomic_DNA"/>
</dbReference>
<accession>A0A4C1SPB5</accession>
<dbReference type="AlphaFoldDB" id="A0A4C1SPB5"/>
<feature type="region of interest" description="Disordered" evidence="1">
    <location>
        <begin position="28"/>
        <end position="81"/>
    </location>
</feature>
<evidence type="ECO:0000313" key="3">
    <source>
        <dbReference type="Proteomes" id="UP000299102"/>
    </source>
</evidence>
<feature type="compositionally biased region" description="Basic residues" evidence="1">
    <location>
        <begin position="49"/>
        <end position="60"/>
    </location>
</feature>
<organism evidence="2 3">
    <name type="scientific">Eumeta variegata</name>
    <name type="common">Bagworm moth</name>
    <name type="synonym">Eumeta japonica</name>
    <dbReference type="NCBI Taxonomy" id="151549"/>
    <lineage>
        <taxon>Eukaryota</taxon>
        <taxon>Metazoa</taxon>
        <taxon>Ecdysozoa</taxon>
        <taxon>Arthropoda</taxon>
        <taxon>Hexapoda</taxon>
        <taxon>Insecta</taxon>
        <taxon>Pterygota</taxon>
        <taxon>Neoptera</taxon>
        <taxon>Endopterygota</taxon>
        <taxon>Lepidoptera</taxon>
        <taxon>Glossata</taxon>
        <taxon>Ditrysia</taxon>
        <taxon>Tineoidea</taxon>
        <taxon>Psychidae</taxon>
        <taxon>Oiketicinae</taxon>
        <taxon>Eumeta</taxon>
    </lineage>
</organism>
<feature type="compositionally biased region" description="Polar residues" evidence="1">
    <location>
        <begin position="32"/>
        <end position="45"/>
    </location>
</feature>
<reference evidence="2 3" key="1">
    <citation type="journal article" date="2019" name="Commun. Biol.">
        <title>The bagworm genome reveals a unique fibroin gene that provides high tensile strength.</title>
        <authorList>
            <person name="Kono N."/>
            <person name="Nakamura H."/>
            <person name="Ohtoshi R."/>
            <person name="Tomita M."/>
            <person name="Numata K."/>
            <person name="Arakawa K."/>
        </authorList>
    </citation>
    <scope>NUCLEOTIDE SEQUENCE [LARGE SCALE GENOMIC DNA]</scope>
</reference>
<evidence type="ECO:0000256" key="1">
    <source>
        <dbReference type="SAM" id="MobiDB-lite"/>
    </source>
</evidence>
<dbReference type="Proteomes" id="UP000299102">
    <property type="component" value="Unassembled WGS sequence"/>
</dbReference>
<protein>
    <submittedName>
        <fullName evidence="2">Uncharacterized protein</fullName>
    </submittedName>
</protein>
<name>A0A4C1SPB5_EUMVA</name>